<sequence length="472" mass="53910">MLLSLSFPVSDLRTFFADGLGHVGVDFSSLTQQERNSHFLRSAGLSRQRMWGENPHAATEKYYFPLHRICELQLPEPADEISKWHARARSIRYYQLDSACGRIDLNVVARPDGEKVDIDGLWDHVRKGGLGISHRNPRECALDKAGRELCRLFQSRTTAEPVLRLGPIVDAVFSAPPVVFFEAKASEIGPIPKFFSRVQIQVADIRLYYGFLPTKEVAWLIVRDSIERDVFMSARALRIYLSHSYCHQANFRNLSRNMPAMLDKVDDDQILYEGYTKYMIENGRYIASLRKSASEQSGVDLATIATLAEDMVRADEIEAIMARHSEMTSRQNVINNIRRRLHEDSQFNEAKQASPTTQNIIAFFGTVENVRQVAGEGRNGKGISREQLLDDFLDLFHLTEIVAIDVTRERRFEIISLLTDMEYAIKEYRDPVGVVRKKIGRLRSLTTRIARGRSKLDRVLLKFERSLGDLQA</sequence>
<proteinExistence type="predicted"/>
<accession>A0ABV6AFF8</accession>
<protein>
    <submittedName>
        <fullName evidence="1">Uncharacterized protein</fullName>
    </submittedName>
</protein>
<evidence type="ECO:0000313" key="2">
    <source>
        <dbReference type="Proteomes" id="UP001589692"/>
    </source>
</evidence>
<gene>
    <name evidence="1" type="ORF">ACFFP0_10860</name>
</gene>
<dbReference type="EMBL" id="JBHMAA010000013">
    <property type="protein sequence ID" value="MFB9949352.1"/>
    <property type="molecule type" value="Genomic_DNA"/>
</dbReference>
<reference evidence="1 2" key="1">
    <citation type="submission" date="2024-09" db="EMBL/GenBank/DDBJ databases">
        <authorList>
            <person name="Sun Q."/>
            <person name="Mori K."/>
        </authorList>
    </citation>
    <scope>NUCLEOTIDE SEQUENCE [LARGE SCALE GENOMIC DNA]</scope>
    <source>
        <strain evidence="1 2">TBRC 4938</strain>
    </source>
</reference>
<dbReference type="RefSeq" id="WP_377260266.1">
    <property type="nucleotide sequence ID" value="NZ_JBHMAA010000013.1"/>
</dbReference>
<dbReference type="Proteomes" id="UP001589692">
    <property type="component" value="Unassembled WGS sequence"/>
</dbReference>
<name>A0ABV6AFF8_9HYPH</name>
<organism evidence="1 2">
    <name type="scientific">Rhizobium puerariae</name>
    <dbReference type="NCBI Taxonomy" id="1585791"/>
    <lineage>
        <taxon>Bacteria</taxon>
        <taxon>Pseudomonadati</taxon>
        <taxon>Pseudomonadota</taxon>
        <taxon>Alphaproteobacteria</taxon>
        <taxon>Hyphomicrobiales</taxon>
        <taxon>Rhizobiaceae</taxon>
        <taxon>Rhizobium/Agrobacterium group</taxon>
        <taxon>Rhizobium</taxon>
    </lineage>
</organism>
<comment type="caution">
    <text evidence="1">The sequence shown here is derived from an EMBL/GenBank/DDBJ whole genome shotgun (WGS) entry which is preliminary data.</text>
</comment>
<evidence type="ECO:0000313" key="1">
    <source>
        <dbReference type="EMBL" id="MFB9949352.1"/>
    </source>
</evidence>
<keyword evidence="2" id="KW-1185">Reference proteome</keyword>